<dbReference type="PROSITE" id="PS51257">
    <property type="entry name" value="PROKAR_LIPOPROTEIN"/>
    <property type="match status" value="1"/>
</dbReference>
<comment type="caution">
    <text evidence="6">The sequence shown here is derived from an EMBL/GenBank/DDBJ whole genome shotgun (WGS) entry which is preliminary data.</text>
</comment>
<dbReference type="Pfam" id="PF00109">
    <property type="entry name" value="ketoacyl-synt"/>
    <property type="match status" value="1"/>
</dbReference>
<evidence type="ECO:0000256" key="3">
    <source>
        <dbReference type="ARBA" id="ARBA00022679"/>
    </source>
</evidence>
<dbReference type="PANTHER" id="PTHR43775:SF37">
    <property type="entry name" value="SI:DKEY-61P9.11"/>
    <property type="match status" value="1"/>
</dbReference>
<sequence>MQQDRLQPIAIVGIGCRFPQAKNLREFWKLLQQGRSAIREVPHDRWDSASLYDADPTVAGRTTSRWGGFLEQVDQFDWRAFRISPREVKMMDPQQRLLLEVAWEAFEDAGLSMSQIAGSRTSVSIGIGWSDYLRLQSRNWSQIDGYTATGNESGFASSRLSYMFDLKGPSVSLDAGCTSSLAAIQMACQSLWLGEATMALAGGVSLMLSPDGMIIVSKAGLLSPDGQCRALNAEANGTVRGEGAGIVVLKPLSLVKPADRVYALIEGIAINHNGHNQWIIASDQRAQERLLRDAYEGAGIRPRTLTTRSCTVQALSRET</sequence>
<accession>A0ABQ3V5C3</accession>
<keyword evidence="3 4" id="KW-0808">Transferase</keyword>
<dbReference type="SUPFAM" id="SSF53901">
    <property type="entry name" value="Thiolase-like"/>
    <property type="match status" value="2"/>
</dbReference>
<reference evidence="6 7" key="1">
    <citation type="journal article" date="2021" name="Int. J. Syst. Evol. Microbiol.">
        <title>Reticulibacter mediterranei gen. nov., sp. nov., within the new family Reticulibacteraceae fam. nov., and Ktedonospora formicarum gen. nov., sp. nov., Ktedonobacter robiniae sp. nov., Dictyobacter formicarum sp. nov. and Dictyobacter arantiisoli sp. nov., belonging to the class Ktedonobacteria.</title>
        <authorList>
            <person name="Yabe S."/>
            <person name="Zheng Y."/>
            <person name="Wang C.M."/>
            <person name="Sakai Y."/>
            <person name="Abe K."/>
            <person name="Yokota A."/>
            <person name="Donadio S."/>
            <person name="Cavaletti L."/>
            <person name="Monciardini P."/>
        </authorList>
    </citation>
    <scope>NUCLEOTIDE SEQUENCE [LARGE SCALE GENOMIC DNA]</scope>
    <source>
        <strain evidence="6 7">SOSP1-30</strain>
    </source>
</reference>
<dbReference type="InterPro" id="IPR020841">
    <property type="entry name" value="PKS_Beta-ketoAc_synthase_dom"/>
</dbReference>
<gene>
    <name evidence="6" type="ORF">KSB_86080</name>
</gene>
<dbReference type="InterPro" id="IPR018201">
    <property type="entry name" value="Ketoacyl_synth_AS"/>
</dbReference>
<dbReference type="Proteomes" id="UP000654345">
    <property type="component" value="Unassembled WGS sequence"/>
</dbReference>
<organism evidence="6 7">
    <name type="scientific">Ktedonobacter robiniae</name>
    <dbReference type="NCBI Taxonomy" id="2778365"/>
    <lineage>
        <taxon>Bacteria</taxon>
        <taxon>Bacillati</taxon>
        <taxon>Chloroflexota</taxon>
        <taxon>Ktedonobacteria</taxon>
        <taxon>Ktedonobacterales</taxon>
        <taxon>Ktedonobacteraceae</taxon>
        <taxon>Ktedonobacter</taxon>
    </lineage>
</organism>
<dbReference type="Gene3D" id="3.40.47.10">
    <property type="match status" value="1"/>
</dbReference>
<evidence type="ECO:0000313" key="7">
    <source>
        <dbReference type="Proteomes" id="UP000654345"/>
    </source>
</evidence>
<dbReference type="InterPro" id="IPR050091">
    <property type="entry name" value="PKS_NRPS_Biosynth_Enz"/>
</dbReference>
<keyword evidence="1" id="KW-0596">Phosphopantetheine</keyword>
<protein>
    <recommendedName>
        <fullName evidence="5">Ketosynthase family 3 (KS3) domain-containing protein</fullName>
    </recommendedName>
</protein>
<evidence type="ECO:0000313" key="6">
    <source>
        <dbReference type="EMBL" id="GHO60133.1"/>
    </source>
</evidence>
<proteinExistence type="inferred from homology"/>
<evidence type="ECO:0000259" key="5">
    <source>
        <dbReference type="PROSITE" id="PS52004"/>
    </source>
</evidence>
<dbReference type="InterPro" id="IPR016039">
    <property type="entry name" value="Thiolase-like"/>
</dbReference>
<keyword evidence="7" id="KW-1185">Reference proteome</keyword>
<comment type="similarity">
    <text evidence="4">Belongs to the thiolase-like superfamily. Beta-ketoacyl-ACP synthases family.</text>
</comment>
<feature type="domain" description="Ketosynthase family 3 (KS3)" evidence="5">
    <location>
        <begin position="6"/>
        <end position="319"/>
    </location>
</feature>
<evidence type="ECO:0000256" key="1">
    <source>
        <dbReference type="ARBA" id="ARBA00022450"/>
    </source>
</evidence>
<evidence type="ECO:0000256" key="4">
    <source>
        <dbReference type="RuleBase" id="RU003694"/>
    </source>
</evidence>
<evidence type="ECO:0000256" key="2">
    <source>
        <dbReference type="ARBA" id="ARBA00022553"/>
    </source>
</evidence>
<name>A0ABQ3V5C3_9CHLR</name>
<dbReference type="PANTHER" id="PTHR43775">
    <property type="entry name" value="FATTY ACID SYNTHASE"/>
    <property type="match status" value="1"/>
</dbReference>
<dbReference type="CDD" id="cd00833">
    <property type="entry name" value="PKS"/>
    <property type="match status" value="1"/>
</dbReference>
<dbReference type="InterPro" id="IPR014031">
    <property type="entry name" value="Ketoacyl_synth_C"/>
</dbReference>
<dbReference type="PROSITE" id="PS00606">
    <property type="entry name" value="KS3_1"/>
    <property type="match status" value="1"/>
</dbReference>
<dbReference type="InterPro" id="IPR014030">
    <property type="entry name" value="Ketoacyl_synth_N"/>
</dbReference>
<dbReference type="PROSITE" id="PS52004">
    <property type="entry name" value="KS3_2"/>
    <property type="match status" value="1"/>
</dbReference>
<dbReference type="SMART" id="SM00825">
    <property type="entry name" value="PKS_KS"/>
    <property type="match status" value="1"/>
</dbReference>
<dbReference type="EMBL" id="BNJG01000004">
    <property type="protein sequence ID" value="GHO60133.1"/>
    <property type="molecule type" value="Genomic_DNA"/>
</dbReference>
<keyword evidence="2" id="KW-0597">Phosphoprotein</keyword>
<dbReference type="Pfam" id="PF02801">
    <property type="entry name" value="Ketoacyl-synt_C"/>
    <property type="match status" value="1"/>
</dbReference>